<accession>A0AC59YLE9</accession>
<evidence type="ECO:0000313" key="2">
    <source>
        <dbReference type="Proteomes" id="UP001162501"/>
    </source>
</evidence>
<organism evidence="1 2">
    <name type="scientific">Rangifer tarandus platyrhynchus</name>
    <name type="common">Svalbard reindeer</name>
    <dbReference type="NCBI Taxonomy" id="3082113"/>
    <lineage>
        <taxon>Eukaryota</taxon>
        <taxon>Metazoa</taxon>
        <taxon>Chordata</taxon>
        <taxon>Craniata</taxon>
        <taxon>Vertebrata</taxon>
        <taxon>Euteleostomi</taxon>
        <taxon>Mammalia</taxon>
        <taxon>Eutheria</taxon>
        <taxon>Laurasiatheria</taxon>
        <taxon>Artiodactyla</taxon>
        <taxon>Ruminantia</taxon>
        <taxon>Pecora</taxon>
        <taxon>Cervidae</taxon>
        <taxon>Odocoileinae</taxon>
        <taxon>Rangifer</taxon>
    </lineage>
</organism>
<proteinExistence type="predicted"/>
<protein>
    <submittedName>
        <fullName evidence="1">Uncharacterized protein</fullName>
    </submittedName>
</protein>
<reference evidence="1" key="2">
    <citation type="submission" date="2025-03" db="EMBL/GenBank/DDBJ databases">
        <authorList>
            <consortium name="ELIXIR-Norway"/>
            <consortium name="Elixir Norway"/>
        </authorList>
    </citation>
    <scope>NUCLEOTIDE SEQUENCE</scope>
</reference>
<gene>
    <name evidence="1" type="ORF">MRATA1EN22A_LOCUS7240</name>
</gene>
<sequence>MKSTSRKQLRRPSFIIRRTGKRASRHFLASHSQNVPQSRLLREPLFFLSRSGLVVLGPVRQATDNGRSSWGEREDPASSEGIVNWCARADGKAPGTRSLESCLGPSLAGFGDFSVQLLLSASHLSGSLVKDLALC</sequence>
<dbReference type="EMBL" id="OX596101">
    <property type="protein sequence ID" value="CAM9772438.1"/>
    <property type="molecule type" value="Genomic_DNA"/>
</dbReference>
<name>A0AC59YLE9_RANTA</name>
<evidence type="ECO:0000313" key="1">
    <source>
        <dbReference type="EMBL" id="CAM9772438.1"/>
    </source>
</evidence>
<dbReference type="Proteomes" id="UP001162501">
    <property type="component" value="Chromosome 17"/>
</dbReference>
<reference evidence="1" key="1">
    <citation type="submission" date="2023-05" db="EMBL/GenBank/DDBJ databases">
        <authorList>
            <consortium name="ELIXIR-Norway"/>
        </authorList>
    </citation>
    <scope>NUCLEOTIDE SEQUENCE</scope>
</reference>